<evidence type="ECO:0000313" key="3">
    <source>
        <dbReference type="Proteomes" id="UP000321328"/>
    </source>
</evidence>
<evidence type="ECO:0000313" key="2">
    <source>
        <dbReference type="EMBL" id="GEL20267.1"/>
    </source>
</evidence>
<sequence>MGDTARHPVALAPVADDGAVPAALHRLLELLDEPLAGLHPGAEVLIKPNLFQTTPGFHVNPALLAAIARAVAEHGARPVIAERTHAIYEILHDHEAARYARVVSFDDLPLRITGIPGATSLRVPIAVPELIGDCDYFIGVPQLRTHASVVYSNAMKNLVGLLPGYTTRIVHMAGVDESTVDLNLMRPQDLVVCDGTTVIEGNYPMDGRARSVGFLAASRNAVALDVAVGVLAGFDPDSVTYLRDAHQRGMGPLALGDIDLRGTPLAELAFDMVKAPVEIVPPRAGIHVYAERACPACSRFVAGAMRALAEELCAWDGELTVISGPQVQMPPRRGVVVLVGNCLYESRDLGIFIEGCPPRAIQLAAFRYAMGRAVGDHERTQFRVPPRLLGVAG</sequence>
<dbReference type="RefSeq" id="WP_028931876.1">
    <property type="nucleotide sequence ID" value="NZ_AUII01000043.1"/>
</dbReference>
<dbReference type="AlphaFoldDB" id="A0A511D6J3"/>
<feature type="domain" description="DUF362" evidence="1">
    <location>
        <begin position="44"/>
        <end position="227"/>
    </location>
</feature>
<dbReference type="InterPro" id="IPR007160">
    <property type="entry name" value="DUF362"/>
</dbReference>
<evidence type="ECO:0000259" key="1">
    <source>
        <dbReference type="Pfam" id="PF04015"/>
    </source>
</evidence>
<dbReference type="Pfam" id="PF04015">
    <property type="entry name" value="DUF362"/>
    <property type="match status" value="1"/>
</dbReference>
<proteinExistence type="predicted"/>
<keyword evidence="3" id="KW-1185">Reference proteome</keyword>
<dbReference type="EMBL" id="BJVI01000063">
    <property type="protein sequence ID" value="GEL20267.1"/>
    <property type="molecule type" value="Genomic_DNA"/>
</dbReference>
<dbReference type="Proteomes" id="UP000321328">
    <property type="component" value="Unassembled WGS sequence"/>
</dbReference>
<gene>
    <name evidence="2" type="ORF">PA7_41040</name>
</gene>
<organism evidence="2 3">
    <name type="scientific">Pseudonocardia asaccharolytica DSM 44247 = NBRC 16224</name>
    <dbReference type="NCBI Taxonomy" id="1123024"/>
    <lineage>
        <taxon>Bacteria</taxon>
        <taxon>Bacillati</taxon>
        <taxon>Actinomycetota</taxon>
        <taxon>Actinomycetes</taxon>
        <taxon>Pseudonocardiales</taxon>
        <taxon>Pseudonocardiaceae</taxon>
        <taxon>Pseudonocardia</taxon>
    </lineage>
</organism>
<name>A0A511D6J3_9PSEU</name>
<dbReference type="OrthoDB" id="9807879at2"/>
<reference evidence="2 3" key="1">
    <citation type="submission" date="2019-07" db="EMBL/GenBank/DDBJ databases">
        <title>Whole genome shotgun sequence of Pseudonocardia asaccharolytica NBRC 16224.</title>
        <authorList>
            <person name="Hosoyama A."/>
            <person name="Uohara A."/>
            <person name="Ohji S."/>
            <person name="Ichikawa N."/>
        </authorList>
    </citation>
    <scope>NUCLEOTIDE SEQUENCE [LARGE SCALE GENOMIC DNA]</scope>
    <source>
        <strain evidence="2 3">NBRC 16224</strain>
    </source>
</reference>
<accession>A0A511D6J3</accession>
<comment type="caution">
    <text evidence="2">The sequence shown here is derived from an EMBL/GenBank/DDBJ whole genome shotgun (WGS) entry which is preliminary data.</text>
</comment>
<protein>
    <recommendedName>
        <fullName evidence="1">DUF362 domain-containing protein</fullName>
    </recommendedName>
</protein>
<dbReference type="STRING" id="1123024.GCA_000423625_04752"/>